<dbReference type="SMR" id="A0A015JL45"/>
<dbReference type="SUPFAM" id="SSF52047">
    <property type="entry name" value="RNI-like"/>
    <property type="match status" value="1"/>
</dbReference>
<name>A0A015JL45_RHIIW</name>
<evidence type="ECO:0000313" key="1">
    <source>
        <dbReference type="EMBL" id="EXX70227.1"/>
    </source>
</evidence>
<sequence>MSSVFTDDIIYEIFKLLKDTDVYGNSLYSCLYVNRRFCVIAAPFLWKTTFQKEAKSNIFISTYISCLNKRFHGWQNDNDRSLLLSGRFLTMSPLFEYETYLKEFSFKSLNKAVNHWFDCEYGSEDPKKKTITSKLEFYLFKMFAEKSALESLAIELDVENCWKIKEVFLGGSSRVSSIKNLSISFPTLTLKEPRFLSKVRRFLRELKIVFQNLDEVCFFVDEASDSNDLISQSSVEIISFVQNQKNLKGFNLIGGEDKFLPAKDIITSSLKAHANSLIHLNVDNVHFSGMSFSFFEKCCKLELLGMGYCKGLHNMDPNAKFSNLKKLELSLNQFQPHITASILKKAGESLVELDIDDVSHEISEVLVTYCTKIETLSISGKTKLALPWLSKLRNLKRLEFMQVAEMCNFNESEMSVLPSNIKIKKIITELFMTEFDCFYKSTQHLDFSLVSIIFSPEVKDFESISYEDPESSLEINIGSSGGTNPAEEYKLITIKKKRSDVLLNFHYLSEKLLAKEN</sequence>
<dbReference type="HOGENOM" id="CLU_526913_0_0_1"/>
<dbReference type="STRING" id="1432141.A0A015JL45"/>
<dbReference type="Proteomes" id="UP000022910">
    <property type="component" value="Unassembled WGS sequence"/>
</dbReference>
<dbReference type="OrthoDB" id="2311346at2759"/>
<evidence type="ECO:0008006" key="3">
    <source>
        <dbReference type="Google" id="ProtNLM"/>
    </source>
</evidence>
<proteinExistence type="predicted"/>
<protein>
    <recommendedName>
        <fullName evidence="3">F-box domain-containing protein</fullName>
    </recommendedName>
</protein>
<organism evidence="1 2">
    <name type="scientific">Rhizophagus irregularis (strain DAOM 197198w)</name>
    <name type="common">Glomus intraradices</name>
    <dbReference type="NCBI Taxonomy" id="1432141"/>
    <lineage>
        <taxon>Eukaryota</taxon>
        <taxon>Fungi</taxon>
        <taxon>Fungi incertae sedis</taxon>
        <taxon>Mucoromycota</taxon>
        <taxon>Glomeromycotina</taxon>
        <taxon>Glomeromycetes</taxon>
        <taxon>Glomerales</taxon>
        <taxon>Glomeraceae</taxon>
        <taxon>Rhizophagus</taxon>
    </lineage>
</organism>
<comment type="caution">
    <text evidence="1">The sequence shown here is derived from an EMBL/GenBank/DDBJ whole genome shotgun (WGS) entry which is preliminary data.</text>
</comment>
<evidence type="ECO:0000313" key="2">
    <source>
        <dbReference type="Proteomes" id="UP000022910"/>
    </source>
</evidence>
<dbReference type="Gene3D" id="3.80.10.10">
    <property type="entry name" value="Ribonuclease Inhibitor"/>
    <property type="match status" value="1"/>
</dbReference>
<accession>A0A015JL45</accession>
<dbReference type="AlphaFoldDB" id="A0A015JL45"/>
<keyword evidence="2" id="KW-1185">Reference proteome</keyword>
<gene>
    <name evidence="1" type="ORF">RirG_089360</name>
</gene>
<reference evidence="1 2" key="1">
    <citation type="submission" date="2014-02" db="EMBL/GenBank/DDBJ databases">
        <title>Single nucleus genome sequencing reveals high similarity among nuclei of an endomycorrhizal fungus.</title>
        <authorList>
            <person name="Lin K."/>
            <person name="Geurts R."/>
            <person name="Zhang Z."/>
            <person name="Limpens E."/>
            <person name="Saunders D.G."/>
            <person name="Mu D."/>
            <person name="Pang E."/>
            <person name="Cao H."/>
            <person name="Cha H."/>
            <person name="Lin T."/>
            <person name="Zhou Q."/>
            <person name="Shang Y."/>
            <person name="Li Y."/>
            <person name="Ivanov S."/>
            <person name="Sharma T."/>
            <person name="Velzen R.V."/>
            <person name="Ruijter N.D."/>
            <person name="Aanen D.K."/>
            <person name="Win J."/>
            <person name="Kamoun S."/>
            <person name="Bisseling T."/>
            <person name="Huang S."/>
        </authorList>
    </citation>
    <scope>NUCLEOTIDE SEQUENCE [LARGE SCALE GENOMIC DNA]</scope>
    <source>
        <strain evidence="2">DAOM197198w</strain>
    </source>
</reference>
<dbReference type="InterPro" id="IPR032675">
    <property type="entry name" value="LRR_dom_sf"/>
</dbReference>
<dbReference type="EMBL" id="JEMT01016647">
    <property type="protein sequence ID" value="EXX70227.1"/>
    <property type="molecule type" value="Genomic_DNA"/>
</dbReference>